<dbReference type="EMBL" id="LR778175">
    <property type="protein sequence ID" value="CAB1274938.1"/>
    <property type="molecule type" value="Genomic_DNA"/>
</dbReference>
<dbReference type="Gene3D" id="2.40.30.30">
    <property type="entry name" value="Riboflavin kinase-like"/>
    <property type="match status" value="1"/>
</dbReference>
<evidence type="ECO:0000256" key="2">
    <source>
        <dbReference type="ARBA" id="ARBA00004726"/>
    </source>
</evidence>
<keyword evidence="11 15" id="KW-0067">ATP-binding</keyword>
<evidence type="ECO:0000256" key="9">
    <source>
        <dbReference type="ARBA" id="ARBA00022777"/>
    </source>
</evidence>
<evidence type="ECO:0000256" key="4">
    <source>
        <dbReference type="ARBA" id="ARBA00022630"/>
    </source>
</evidence>
<dbReference type="InterPro" id="IPR002606">
    <property type="entry name" value="Riboflavin_kinase_bac"/>
</dbReference>
<dbReference type="GO" id="GO:0003919">
    <property type="term" value="F:FMN adenylyltransferase activity"/>
    <property type="evidence" value="ECO:0007669"/>
    <property type="project" value="UniProtKB-UniRule"/>
</dbReference>
<evidence type="ECO:0000313" key="18">
    <source>
        <dbReference type="Proteomes" id="UP000516072"/>
    </source>
</evidence>
<evidence type="ECO:0000256" key="8">
    <source>
        <dbReference type="ARBA" id="ARBA00022741"/>
    </source>
</evidence>
<comment type="similarity">
    <text evidence="15">Belongs to the ribF family.</text>
</comment>
<keyword evidence="9 15" id="KW-0418">Kinase</keyword>
<dbReference type="InterPro" id="IPR023468">
    <property type="entry name" value="Riboflavin_kinase"/>
</dbReference>
<evidence type="ECO:0000256" key="3">
    <source>
        <dbReference type="ARBA" id="ARBA00005201"/>
    </source>
</evidence>
<dbReference type="UniPathway" id="UPA00276">
    <property type="reaction ID" value="UER00406"/>
</dbReference>
<dbReference type="PIRSF" id="PIRSF004491">
    <property type="entry name" value="FAD_Synth"/>
    <property type="match status" value="1"/>
</dbReference>
<dbReference type="CDD" id="cd02064">
    <property type="entry name" value="FAD_synthetase_N"/>
    <property type="match status" value="1"/>
</dbReference>
<dbReference type="GO" id="GO:0005524">
    <property type="term" value="F:ATP binding"/>
    <property type="evidence" value="ECO:0007669"/>
    <property type="project" value="UniProtKB-UniRule"/>
</dbReference>
<dbReference type="GO" id="GO:0006747">
    <property type="term" value="P:FAD biosynthetic process"/>
    <property type="evidence" value="ECO:0007669"/>
    <property type="project" value="UniProtKB-UniRule"/>
</dbReference>
<accession>A0A7G1Q826</accession>
<dbReference type="InterPro" id="IPR023465">
    <property type="entry name" value="Riboflavin_kinase_dom_sf"/>
</dbReference>
<comment type="catalytic activity">
    <reaction evidence="14 15">
        <text>FMN + ATP + H(+) = FAD + diphosphate</text>
        <dbReference type="Rhea" id="RHEA:17237"/>
        <dbReference type="ChEBI" id="CHEBI:15378"/>
        <dbReference type="ChEBI" id="CHEBI:30616"/>
        <dbReference type="ChEBI" id="CHEBI:33019"/>
        <dbReference type="ChEBI" id="CHEBI:57692"/>
        <dbReference type="ChEBI" id="CHEBI:58210"/>
        <dbReference type="EC" id="2.7.7.2"/>
    </reaction>
</comment>
<dbReference type="UniPathway" id="UPA00277">
    <property type="reaction ID" value="UER00407"/>
</dbReference>
<dbReference type="RefSeq" id="WP_197744776.1">
    <property type="nucleotide sequence ID" value="NZ_LR778175.1"/>
</dbReference>
<dbReference type="Pfam" id="PF01687">
    <property type="entry name" value="Flavokinase"/>
    <property type="match status" value="1"/>
</dbReference>
<dbReference type="SUPFAM" id="SSF82114">
    <property type="entry name" value="Riboflavin kinase-like"/>
    <property type="match status" value="1"/>
</dbReference>
<dbReference type="InterPro" id="IPR015865">
    <property type="entry name" value="Riboflavin_kinase_bac/euk"/>
</dbReference>
<dbReference type="FunFam" id="3.40.50.620:FF:000021">
    <property type="entry name" value="Riboflavin biosynthesis protein"/>
    <property type="match status" value="1"/>
</dbReference>
<dbReference type="GO" id="GO:0008531">
    <property type="term" value="F:riboflavin kinase activity"/>
    <property type="evidence" value="ECO:0007669"/>
    <property type="project" value="UniProtKB-UniRule"/>
</dbReference>
<evidence type="ECO:0000256" key="7">
    <source>
        <dbReference type="ARBA" id="ARBA00022695"/>
    </source>
</evidence>
<dbReference type="Proteomes" id="UP000516072">
    <property type="component" value="Chromosome"/>
</dbReference>
<evidence type="ECO:0000256" key="14">
    <source>
        <dbReference type="ARBA" id="ARBA00049494"/>
    </source>
</evidence>
<keyword evidence="5 15" id="KW-0288">FMN</keyword>
<proteinExistence type="inferred from homology"/>
<dbReference type="GO" id="GO:0009398">
    <property type="term" value="P:FMN biosynthetic process"/>
    <property type="evidence" value="ECO:0007669"/>
    <property type="project" value="UniProtKB-UniRule"/>
</dbReference>
<comment type="function">
    <text evidence="1">Catalyzes the phosphorylation of riboflavin to FMN followed by the adenylation of FMN to FAD.</text>
</comment>
<dbReference type="SUPFAM" id="SSF52374">
    <property type="entry name" value="Nucleotidylyl transferase"/>
    <property type="match status" value="1"/>
</dbReference>
<gene>
    <name evidence="17" type="primary">ribF</name>
    <name evidence="17" type="ORF">NSCAC_0418</name>
</gene>
<evidence type="ECO:0000256" key="15">
    <source>
        <dbReference type="PIRNR" id="PIRNR004491"/>
    </source>
</evidence>
<keyword evidence="7 15" id="KW-0548">Nucleotidyltransferase</keyword>
<dbReference type="EC" id="2.7.1.26" evidence="15"/>
<keyword evidence="12" id="KW-0511">Multifunctional enzyme</keyword>
<evidence type="ECO:0000256" key="1">
    <source>
        <dbReference type="ARBA" id="ARBA00002121"/>
    </source>
</evidence>
<dbReference type="Gene3D" id="3.40.50.620">
    <property type="entry name" value="HUPs"/>
    <property type="match status" value="1"/>
</dbReference>
<dbReference type="PANTHER" id="PTHR22749:SF6">
    <property type="entry name" value="RIBOFLAVIN KINASE"/>
    <property type="match status" value="1"/>
</dbReference>
<keyword evidence="8 15" id="KW-0547">Nucleotide-binding</keyword>
<keyword evidence="6 15" id="KW-0808">Transferase</keyword>
<evidence type="ECO:0000256" key="5">
    <source>
        <dbReference type="ARBA" id="ARBA00022643"/>
    </source>
</evidence>
<evidence type="ECO:0000256" key="13">
    <source>
        <dbReference type="ARBA" id="ARBA00047880"/>
    </source>
</evidence>
<keyword evidence="10 15" id="KW-0274">FAD</keyword>
<evidence type="ECO:0000256" key="11">
    <source>
        <dbReference type="ARBA" id="ARBA00022840"/>
    </source>
</evidence>
<feature type="domain" description="Riboflavin kinase" evidence="16">
    <location>
        <begin position="184"/>
        <end position="308"/>
    </location>
</feature>
<evidence type="ECO:0000256" key="12">
    <source>
        <dbReference type="ARBA" id="ARBA00023268"/>
    </source>
</evidence>
<comment type="pathway">
    <text evidence="3 15">Cofactor biosynthesis; FMN biosynthesis; FMN from riboflavin (ATP route): step 1/1.</text>
</comment>
<protein>
    <recommendedName>
        <fullName evidence="15">Riboflavin biosynthesis protein</fullName>
    </recommendedName>
    <domain>
        <recommendedName>
            <fullName evidence="15">Riboflavin kinase</fullName>
            <ecNumber evidence="15">2.7.1.26</ecNumber>
        </recommendedName>
        <alternativeName>
            <fullName evidence="15">Flavokinase</fullName>
        </alternativeName>
    </domain>
    <domain>
        <recommendedName>
            <fullName evidence="15">FMN adenylyltransferase</fullName>
            <ecNumber evidence="15">2.7.7.2</ecNumber>
        </recommendedName>
        <alternativeName>
            <fullName evidence="15">FAD pyrophosphorylase</fullName>
        </alternativeName>
        <alternativeName>
            <fullName evidence="15">FAD synthase</fullName>
        </alternativeName>
    </domain>
</protein>
<dbReference type="NCBIfam" id="NF004160">
    <property type="entry name" value="PRK05627.1-3"/>
    <property type="match status" value="1"/>
</dbReference>
<evidence type="ECO:0000256" key="6">
    <source>
        <dbReference type="ARBA" id="ARBA00022679"/>
    </source>
</evidence>
<dbReference type="NCBIfam" id="NF004163">
    <property type="entry name" value="PRK05627.1-6"/>
    <property type="match status" value="1"/>
</dbReference>
<dbReference type="GO" id="GO:0009231">
    <property type="term" value="P:riboflavin biosynthetic process"/>
    <property type="evidence" value="ECO:0007669"/>
    <property type="project" value="InterPro"/>
</dbReference>
<dbReference type="EC" id="2.7.7.2" evidence="15"/>
<dbReference type="NCBIfam" id="TIGR00083">
    <property type="entry name" value="ribF"/>
    <property type="match status" value="1"/>
</dbReference>
<comment type="catalytic activity">
    <reaction evidence="13 15">
        <text>riboflavin + ATP = FMN + ADP + H(+)</text>
        <dbReference type="Rhea" id="RHEA:14357"/>
        <dbReference type="ChEBI" id="CHEBI:15378"/>
        <dbReference type="ChEBI" id="CHEBI:30616"/>
        <dbReference type="ChEBI" id="CHEBI:57986"/>
        <dbReference type="ChEBI" id="CHEBI:58210"/>
        <dbReference type="ChEBI" id="CHEBI:456216"/>
        <dbReference type="EC" id="2.7.1.26"/>
    </reaction>
</comment>
<sequence>MAKIIRGLHNIKAAHLGSVATIGNFDGVHLGHQAIVKQLAMQAKLRRVPSMIITFEPPPGNFLNLQRAPARITSFRDKVQVLKNLPIDWLLVLHFNHQLATINAQAFVHEIIIEKLKVCYLAVGQDFRFGYQRQGDLNLLEKLGRRYRFDVICTPTLTVDNQRVSSTQIRQALAKADLEKVKKFLGRIYQISGRVRHGQQLGRTLGCPTANIALPQGNPPLKGVFTVIVTGLSKYPLPAIANIGIRPTINDSQPLLEVHIFDFDQNIYGQYIQITFLQQIREEVKFCSLAELQVQINKDCEAAKRLFLLYNVKF</sequence>
<evidence type="ECO:0000313" key="17">
    <source>
        <dbReference type="EMBL" id="CAB1274938.1"/>
    </source>
</evidence>
<keyword evidence="4 15" id="KW-0285">Flavoprotein</keyword>
<dbReference type="InterPro" id="IPR014729">
    <property type="entry name" value="Rossmann-like_a/b/a_fold"/>
</dbReference>
<reference evidence="17 18" key="1">
    <citation type="submission" date="2020-03" db="EMBL/GenBank/DDBJ databases">
        <authorList>
            <person name="Picone N."/>
        </authorList>
    </citation>
    <scope>NUCLEOTIDE SEQUENCE [LARGE SCALE GENOMIC DNA]</scope>
    <source>
        <strain evidence="17">NSCAC1</strain>
    </source>
</reference>
<name>A0A7G1Q826_9GAMM</name>
<dbReference type="AlphaFoldDB" id="A0A7G1Q826"/>
<dbReference type="NCBIfam" id="NF004162">
    <property type="entry name" value="PRK05627.1-5"/>
    <property type="match status" value="1"/>
</dbReference>
<dbReference type="InterPro" id="IPR015864">
    <property type="entry name" value="FAD_synthase"/>
</dbReference>
<evidence type="ECO:0000256" key="10">
    <source>
        <dbReference type="ARBA" id="ARBA00022827"/>
    </source>
</evidence>
<organism evidence="17 18">
    <name type="scientific">Candidatus Nitrosacidococcus tergens</name>
    <dbReference type="NCBI Taxonomy" id="553981"/>
    <lineage>
        <taxon>Bacteria</taxon>
        <taxon>Pseudomonadati</taxon>
        <taxon>Pseudomonadota</taxon>
        <taxon>Gammaproteobacteria</taxon>
        <taxon>Chromatiales</taxon>
        <taxon>Chromatiaceae</taxon>
        <taxon>Candidatus Nitrosacidococcus</taxon>
    </lineage>
</organism>
<dbReference type="SMART" id="SM00904">
    <property type="entry name" value="Flavokinase"/>
    <property type="match status" value="1"/>
</dbReference>
<dbReference type="PANTHER" id="PTHR22749">
    <property type="entry name" value="RIBOFLAVIN KINASE/FMN ADENYLYLTRANSFERASE"/>
    <property type="match status" value="1"/>
</dbReference>
<keyword evidence="18" id="KW-1185">Reference proteome</keyword>
<evidence type="ECO:0000259" key="16">
    <source>
        <dbReference type="SMART" id="SM00904"/>
    </source>
</evidence>
<dbReference type="KEGG" id="ntg:NSCAC_0418"/>
<comment type="pathway">
    <text evidence="2 15">Cofactor biosynthesis; FAD biosynthesis; FAD from FMN: step 1/1.</text>
</comment>
<dbReference type="Pfam" id="PF06574">
    <property type="entry name" value="FAD_syn"/>
    <property type="match status" value="1"/>
</dbReference>
<dbReference type="NCBIfam" id="NF004159">
    <property type="entry name" value="PRK05627.1-2"/>
    <property type="match status" value="1"/>
</dbReference>